<dbReference type="PANTHER" id="PTHR43158">
    <property type="entry name" value="SKFA PEPTIDE EXPORT ATP-BINDING PROTEIN SKFE"/>
    <property type="match status" value="1"/>
</dbReference>
<evidence type="ECO:0000256" key="1">
    <source>
        <dbReference type="ARBA" id="ARBA00022741"/>
    </source>
</evidence>
<dbReference type="InterPro" id="IPR003439">
    <property type="entry name" value="ABC_transporter-like_ATP-bd"/>
</dbReference>
<comment type="caution">
    <text evidence="4">The sequence shown here is derived from an EMBL/GenBank/DDBJ whole genome shotgun (WGS) entry which is preliminary data.</text>
</comment>
<evidence type="ECO:0000313" key="4">
    <source>
        <dbReference type="EMBL" id="OMD45213.1"/>
    </source>
</evidence>
<dbReference type="PROSITE" id="PS50893">
    <property type="entry name" value="ABC_TRANSPORTER_2"/>
    <property type="match status" value="1"/>
</dbReference>
<organism evidence="4 5">
    <name type="scientific">Paenibacillus borealis</name>
    <dbReference type="NCBI Taxonomy" id="160799"/>
    <lineage>
        <taxon>Bacteria</taxon>
        <taxon>Bacillati</taxon>
        <taxon>Bacillota</taxon>
        <taxon>Bacilli</taxon>
        <taxon>Bacillales</taxon>
        <taxon>Paenibacillaceae</taxon>
        <taxon>Paenibacillus</taxon>
    </lineage>
</organism>
<dbReference type="InterPro" id="IPR027417">
    <property type="entry name" value="P-loop_NTPase"/>
</dbReference>
<evidence type="ECO:0000256" key="2">
    <source>
        <dbReference type="ARBA" id="ARBA00022840"/>
    </source>
</evidence>
<dbReference type="Pfam" id="PF00005">
    <property type="entry name" value="ABC_tran"/>
    <property type="match status" value="1"/>
</dbReference>
<dbReference type="EMBL" id="MPTB01000027">
    <property type="protein sequence ID" value="OMD45213.1"/>
    <property type="molecule type" value="Genomic_DNA"/>
</dbReference>
<dbReference type="SUPFAM" id="SSF52540">
    <property type="entry name" value="P-loop containing nucleoside triphosphate hydrolases"/>
    <property type="match status" value="1"/>
</dbReference>
<dbReference type="RefSeq" id="WP_076112509.1">
    <property type="nucleotide sequence ID" value="NZ_MPTB01000027.1"/>
</dbReference>
<feature type="domain" description="ABC transporter" evidence="3">
    <location>
        <begin position="18"/>
        <end position="241"/>
    </location>
</feature>
<keyword evidence="5" id="KW-1185">Reference proteome</keyword>
<keyword evidence="2" id="KW-0067">ATP-binding</keyword>
<gene>
    <name evidence="4" type="ORF">BSK56_20290</name>
</gene>
<dbReference type="PANTHER" id="PTHR43158:SF1">
    <property type="entry name" value="ABC TRANSPORTER, ATP-BINDING PROTEIN"/>
    <property type="match status" value="1"/>
</dbReference>
<protein>
    <submittedName>
        <fullName evidence="4">ABC transporter</fullName>
    </submittedName>
</protein>
<evidence type="ECO:0000313" key="5">
    <source>
        <dbReference type="Proteomes" id="UP000187412"/>
    </source>
</evidence>
<dbReference type="CDD" id="cd03230">
    <property type="entry name" value="ABC_DR_subfamily_A"/>
    <property type="match status" value="1"/>
</dbReference>
<sequence length="244" mass="26401">MPVNHNKDAGLSAKAPAVECNNLKLKVKKKIILDGISFQIPQGSLTGLLGPNGAGKSSLLRIISGLTAADSGSAHIFGKPAGVQCLGELSMLPDRSNLPGWLTVREWLGFAGGIYPDWDEAKAQELLRELSVSPESQISAMSRGEEARLQLLTCLSRQAPLVILDEPFTGVDLISRERIASAVVGELADGARTFLIATHDIREMELLFDRLILIGEGQIQSIEDVELLRQSGKSVESRYREVFA</sequence>
<dbReference type="SMART" id="SM00382">
    <property type="entry name" value="AAA"/>
    <property type="match status" value="1"/>
</dbReference>
<evidence type="ECO:0000259" key="3">
    <source>
        <dbReference type="PROSITE" id="PS50893"/>
    </source>
</evidence>
<dbReference type="Gene3D" id="3.40.50.300">
    <property type="entry name" value="P-loop containing nucleotide triphosphate hydrolases"/>
    <property type="match status" value="1"/>
</dbReference>
<dbReference type="Proteomes" id="UP000187412">
    <property type="component" value="Unassembled WGS sequence"/>
</dbReference>
<accession>A0ABX3H590</accession>
<dbReference type="InterPro" id="IPR003593">
    <property type="entry name" value="AAA+_ATPase"/>
</dbReference>
<reference evidence="4 5" key="1">
    <citation type="submission" date="2016-10" db="EMBL/GenBank/DDBJ databases">
        <title>Paenibacillus species isolates.</title>
        <authorList>
            <person name="Beno S.M."/>
        </authorList>
    </citation>
    <scope>NUCLEOTIDE SEQUENCE [LARGE SCALE GENOMIC DNA]</scope>
    <source>
        <strain evidence="4 5">FSL H7-0744</strain>
    </source>
</reference>
<keyword evidence="1" id="KW-0547">Nucleotide-binding</keyword>
<name>A0ABX3H590_PAEBO</name>
<proteinExistence type="predicted"/>